<organism evidence="2 3">
    <name type="scientific">Planktothrix paucivesiculata PCC 9631</name>
    <dbReference type="NCBI Taxonomy" id="671071"/>
    <lineage>
        <taxon>Bacteria</taxon>
        <taxon>Bacillati</taxon>
        <taxon>Cyanobacteriota</taxon>
        <taxon>Cyanophyceae</taxon>
        <taxon>Oscillatoriophycideae</taxon>
        <taxon>Oscillatoriales</taxon>
        <taxon>Microcoleaceae</taxon>
        <taxon>Planktothrix</taxon>
    </lineage>
</organism>
<dbReference type="NCBIfam" id="TIGR00305">
    <property type="entry name" value="putative toxin-antitoxin system toxin component, PIN family"/>
    <property type="match status" value="1"/>
</dbReference>
<dbReference type="InterPro" id="IPR002716">
    <property type="entry name" value="PIN_dom"/>
</dbReference>
<evidence type="ECO:0000259" key="1">
    <source>
        <dbReference type="Pfam" id="PF13470"/>
    </source>
</evidence>
<feature type="domain" description="PIN" evidence="1">
    <location>
        <begin position="2"/>
        <end position="56"/>
    </location>
</feature>
<dbReference type="EMBL" id="CZCS02000009">
    <property type="protein sequence ID" value="VXD13307.1"/>
    <property type="molecule type" value="Genomic_DNA"/>
</dbReference>
<evidence type="ECO:0000313" key="2">
    <source>
        <dbReference type="EMBL" id="VXD13307.1"/>
    </source>
</evidence>
<gene>
    <name evidence="2" type="ORF">PL9631_1060396</name>
</gene>
<dbReference type="SUPFAM" id="SSF88723">
    <property type="entry name" value="PIN domain-like"/>
    <property type="match status" value="1"/>
</dbReference>
<dbReference type="Pfam" id="PF13470">
    <property type="entry name" value="PIN_3"/>
    <property type="match status" value="1"/>
</dbReference>
<dbReference type="AlphaFoldDB" id="A0A7Z9BNV6"/>
<accession>A0A7Z9BNV6</accession>
<dbReference type="OrthoDB" id="426765at2"/>
<comment type="caution">
    <text evidence="2">The sequence shown here is derived from an EMBL/GenBank/DDBJ whole genome shotgun (WGS) entry which is preliminary data.</text>
</comment>
<sequence length="67" mass="7553">MKVVVDVNVWISALLWPGVTRKIIQLAQASQITILASEDLFHELETTLKRNKFASKMQSLGLTVEEL</sequence>
<evidence type="ECO:0000313" key="3">
    <source>
        <dbReference type="Proteomes" id="UP000182190"/>
    </source>
</evidence>
<dbReference type="InterPro" id="IPR002850">
    <property type="entry name" value="PIN_toxin-like"/>
</dbReference>
<dbReference type="InterPro" id="IPR029060">
    <property type="entry name" value="PIN-like_dom_sf"/>
</dbReference>
<dbReference type="RefSeq" id="WP_083624251.1">
    <property type="nucleotide sequence ID" value="NZ_LR735026.1"/>
</dbReference>
<reference evidence="2" key="1">
    <citation type="submission" date="2019-10" db="EMBL/GenBank/DDBJ databases">
        <authorList>
            <consortium name="Genoscope - CEA"/>
            <person name="William W."/>
        </authorList>
    </citation>
    <scope>NUCLEOTIDE SEQUENCE [LARGE SCALE GENOMIC DNA]</scope>
    <source>
        <strain evidence="2">BBR_PRJEB10994</strain>
    </source>
</reference>
<protein>
    <recommendedName>
        <fullName evidence="1">PIN domain-containing protein</fullName>
    </recommendedName>
</protein>
<name>A0A7Z9BNV6_9CYAN</name>
<proteinExistence type="predicted"/>
<dbReference type="Proteomes" id="UP000182190">
    <property type="component" value="Unassembled WGS sequence"/>
</dbReference>
<keyword evidence="3" id="KW-1185">Reference proteome</keyword>